<dbReference type="AlphaFoldDB" id="A0A9P0GDD8"/>
<dbReference type="Proteomes" id="UP001153636">
    <property type="component" value="Chromosome 19"/>
</dbReference>
<evidence type="ECO:0000256" key="3">
    <source>
        <dbReference type="RuleBase" id="RU367136"/>
    </source>
</evidence>
<feature type="domain" description="Glycosyl transferase family 1" evidence="4">
    <location>
        <begin position="222"/>
        <end position="384"/>
    </location>
</feature>
<gene>
    <name evidence="5" type="ORF">PSYICH_LOCUS6186</name>
</gene>
<dbReference type="SUPFAM" id="SSF53756">
    <property type="entry name" value="UDP-Glycosyltransferase/glycogen phosphorylase"/>
    <property type="match status" value="1"/>
</dbReference>
<dbReference type="InterPro" id="IPR001296">
    <property type="entry name" value="Glyco_trans_1"/>
</dbReference>
<comment type="similarity">
    <text evidence="3">Belongs to the glycosyltransferase group 1 family.</text>
</comment>
<accession>A0A9P0GDD8</accession>
<organism evidence="5 6">
    <name type="scientific">Psylliodes chrysocephalus</name>
    <dbReference type="NCBI Taxonomy" id="3402493"/>
    <lineage>
        <taxon>Eukaryota</taxon>
        <taxon>Metazoa</taxon>
        <taxon>Ecdysozoa</taxon>
        <taxon>Arthropoda</taxon>
        <taxon>Hexapoda</taxon>
        <taxon>Insecta</taxon>
        <taxon>Pterygota</taxon>
        <taxon>Neoptera</taxon>
        <taxon>Endopterygota</taxon>
        <taxon>Coleoptera</taxon>
        <taxon>Polyphaga</taxon>
        <taxon>Cucujiformia</taxon>
        <taxon>Chrysomeloidea</taxon>
        <taxon>Chrysomelidae</taxon>
        <taxon>Galerucinae</taxon>
        <taxon>Alticini</taxon>
        <taxon>Psylliodes</taxon>
    </lineage>
</organism>
<evidence type="ECO:0000259" key="4">
    <source>
        <dbReference type="Pfam" id="PF00534"/>
    </source>
</evidence>
<dbReference type="GO" id="GO:0005789">
    <property type="term" value="C:endoplasmic reticulum membrane"/>
    <property type="evidence" value="ECO:0007669"/>
    <property type="project" value="UniProtKB-SubCell"/>
</dbReference>
<dbReference type="PANTHER" id="PTHR45918:SF1">
    <property type="entry name" value="ALPHA-1,3_1,6-MANNOSYLTRANSFERASE ALG2"/>
    <property type="match status" value="1"/>
</dbReference>
<name>A0A9P0GDD8_9CUCU</name>
<comment type="function">
    <text evidence="3">Mannosylates Man(2)GlcNAc(2)-dolichol diphosphate and Man(1)GlcNAc(2)-dolichol diphosphate to form Man(3)GlcNAc(2)-dolichol diphosphate.</text>
</comment>
<comment type="subcellular location">
    <subcellularLocation>
        <location evidence="3">Endoplasmic reticulum membrane</location>
        <topology evidence="3">Single-pass membrane protein</topology>
    </subcellularLocation>
</comment>
<keyword evidence="1 3" id="KW-0328">Glycosyltransferase</keyword>
<comment type="pathway">
    <text evidence="3">Protein modification; protein glycosylation.</text>
</comment>
<keyword evidence="2 3" id="KW-0808">Transferase</keyword>
<protein>
    <recommendedName>
        <fullName evidence="3">Alpha-1,3/1,6-mannosyltransferase ALG2</fullName>
        <ecNumber evidence="3">2.4.1.132</ecNumber>
        <ecNumber evidence="3">2.4.1.257</ecNumber>
    </recommendedName>
    <alternativeName>
        <fullName evidence="3">GDP-Man:Man(1)GlcNAc(2)-PP-Dol alpha-1,3-mannosyltransferase</fullName>
    </alternativeName>
</protein>
<evidence type="ECO:0000256" key="1">
    <source>
        <dbReference type="ARBA" id="ARBA00022676"/>
    </source>
</evidence>
<reference evidence="5" key="1">
    <citation type="submission" date="2022-01" db="EMBL/GenBank/DDBJ databases">
        <authorList>
            <person name="King R."/>
        </authorList>
    </citation>
    <scope>NUCLEOTIDE SEQUENCE</scope>
</reference>
<dbReference type="Gene3D" id="3.40.50.2000">
    <property type="entry name" value="Glycogen Phosphorylase B"/>
    <property type="match status" value="2"/>
</dbReference>
<comment type="catalytic activity">
    <reaction evidence="3">
        <text>a beta-D-Man-(1-&gt;4)-beta-D-GlcNAc-(1-&gt;4)-alpha-D-GlcNAc-diphospho-di-trans,poly-cis-dolichol + GDP-alpha-D-mannose = an alpha-D-Man-(1-&gt;3)-beta-D-Man-(1-&gt;4)-beta-D-GlcNAc-(1-&gt;4)-alpha-D-GlcNAc-diphospho-di-trans,poly-cis-dolichol + GDP + H(+)</text>
        <dbReference type="Rhea" id="RHEA:29515"/>
        <dbReference type="Rhea" id="RHEA-COMP:19511"/>
        <dbReference type="Rhea" id="RHEA-COMP:19513"/>
        <dbReference type="ChEBI" id="CHEBI:15378"/>
        <dbReference type="ChEBI" id="CHEBI:57527"/>
        <dbReference type="ChEBI" id="CHEBI:58189"/>
        <dbReference type="ChEBI" id="CHEBI:58472"/>
        <dbReference type="ChEBI" id="CHEBI:132510"/>
        <dbReference type="EC" id="2.4.1.132"/>
    </reaction>
    <physiologicalReaction direction="left-to-right" evidence="3">
        <dbReference type="Rhea" id="RHEA:29516"/>
    </physiologicalReaction>
</comment>
<dbReference type="EC" id="2.4.1.132" evidence="3"/>
<dbReference type="GO" id="GO:0004378">
    <property type="term" value="F:GDP-Man:Man(1)GlcNAc(2)-PP-Dol alpha-1,3-mannosyltransferase activity"/>
    <property type="evidence" value="ECO:0007669"/>
    <property type="project" value="UniProtKB-UniRule"/>
</dbReference>
<dbReference type="EC" id="2.4.1.257" evidence="3"/>
<dbReference type="EMBL" id="OV651831">
    <property type="protein sequence ID" value="CAH1105382.1"/>
    <property type="molecule type" value="Genomic_DNA"/>
</dbReference>
<sequence>MNNEPREAENLQYEESQVIIFHEKLGRRKIDRYIINIALAYQKLGHKVRILTSQYERHDCITDIRFLDKVAIEHCGWWIPRSLLGFFRDTFSTLKAICMALRLLFFPPDPKPELVILDVSLWALYILKCFTNYKLYYVENFMFLRNTDACYEHTKIHPSLLTAKWIKLADEVIVETVGFADILMKSHPSLIRKPTVLYPSIDLGLWNEPGINIQRIIPDLMDNNVLFLTVGKFRRSTNFKLALDAFELLLDLIDDKIATKRFQLVIAGNCRTLDEKFHYNELMAIAKQRFCASQVTFLRQLPTVHEKTLIMESAIMIHPAKNDVYSDFILKAMSLGKPIVATNKGIASKILVHRLSGVIIDPEPKMFAVAMKKLMTSPHLQVFLGDMAKDTFEKSYSFNSFCERINTMLKKIPPSSDPMDNDNEIKN</sequence>
<evidence type="ECO:0000313" key="5">
    <source>
        <dbReference type="EMBL" id="CAH1105382.1"/>
    </source>
</evidence>
<comment type="catalytic activity">
    <reaction evidence="3">
        <text>an alpha-D-Man-(1-&gt;3)-beta-D-Man-(1-&gt;4)-beta-D-GlcNAc-(1-&gt;4)-alpha-D-GlcNAc-diphospho-di-trans,poly-cis-dolichol + GDP-alpha-D-mannose = an alpha-D-Man-(1-&gt;3)-[alpha-D-Man-(1-&gt;6)]-beta-D-Man-(1-&gt;4)-beta-D-GlcNAc-(1-&gt;4)-alpha-D-GlcNAc-diphospho-di-trans,poly-cis-dolichol + GDP + H(+)</text>
        <dbReference type="Rhea" id="RHEA:29519"/>
        <dbReference type="Rhea" id="RHEA-COMP:19513"/>
        <dbReference type="Rhea" id="RHEA-COMP:19515"/>
        <dbReference type="ChEBI" id="CHEBI:15378"/>
        <dbReference type="ChEBI" id="CHEBI:57527"/>
        <dbReference type="ChEBI" id="CHEBI:58189"/>
        <dbReference type="ChEBI" id="CHEBI:132510"/>
        <dbReference type="ChEBI" id="CHEBI:132511"/>
        <dbReference type="EC" id="2.4.1.257"/>
    </reaction>
    <physiologicalReaction direction="left-to-right" evidence="3">
        <dbReference type="Rhea" id="RHEA:29520"/>
    </physiologicalReaction>
</comment>
<keyword evidence="6" id="KW-1185">Reference proteome</keyword>
<dbReference type="GO" id="GO:0102704">
    <property type="term" value="F:GDP-Man:Man(2)GlcNAc(2)-PP-Dol alpha-1,6-mannosyltransferase activity"/>
    <property type="evidence" value="ECO:0007669"/>
    <property type="project" value="UniProtKB-UniRule"/>
</dbReference>
<dbReference type="Pfam" id="PF00534">
    <property type="entry name" value="Glycos_transf_1"/>
    <property type="match status" value="1"/>
</dbReference>
<evidence type="ECO:0000256" key="2">
    <source>
        <dbReference type="ARBA" id="ARBA00022679"/>
    </source>
</evidence>
<dbReference type="OrthoDB" id="448893at2759"/>
<proteinExistence type="inferred from homology"/>
<dbReference type="InterPro" id="IPR027054">
    <property type="entry name" value="ALG2"/>
</dbReference>
<dbReference type="PANTHER" id="PTHR45918">
    <property type="entry name" value="ALPHA-1,3/1,6-MANNOSYLTRANSFERASE ALG2"/>
    <property type="match status" value="1"/>
</dbReference>
<evidence type="ECO:0000313" key="6">
    <source>
        <dbReference type="Proteomes" id="UP001153636"/>
    </source>
</evidence>